<dbReference type="NCBIfam" id="TIGR00254">
    <property type="entry name" value="GGDEF"/>
    <property type="match status" value="1"/>
</dbReference>
<feature type="domain" description="EAL" evidence="2">
    <location>
        <begin position="492"/>
        <end position="749"/>
    </location>
</feature>
<dbReference type="PROSITE" id="PS50883">
    <property type="entry name" value="EAL"/>
    <property type="match status" value="1"/>
</dbReference>
<dbReference type="SUPFAM" id="SSF55073">
    <property type="entry name" value="Nucleotide cyclase"/>
    <property type="match status" value="1"/>
</dbReference>
<feature type="transmembrane region" description="Helical" evidence="1">
    <location>
        <begin position="12"/>
        <end position="31"/>
    </location>
</feature>
<dbReference type="InterPro" id="IPR043128">
    <property type="entry name" value="Rev_trsase/Diguanyl_cyclase"/>
</dbReference>
<evidence type="ECO:0000313" key="5">
    <source>
        <dbReference type="Proteomes" id="UP000183255"/>
    </source>
</evidence>
<feature type="domain" description="GGDEF" evidence="3">
    <location>
        <begin position="351"/>
        <end position="483"/>
    </location>
</feature>
<protein>
    <submittedName>
        <fullName evidence="4">Diguanylate cyclase (GGDEF) domain-containing protein</fullName>
    </submittedName>
</protein>
<dbReference type="InterPro" id="IPR035919">
    <property type="entry name" value="EAL_sf"/>
</dbReference>
<dbReference type="RefSeq" id="WP_031577883.1">
    <property type="nucleotide sequence ID" value="NZ_FNDZ01000002.1"/>
</dbReference>
<dbReference type="InterPro" id="IPR029151">
    <property type="entry name" value="Sensor-like_sf"/>
</dbReference>
<dbReference type="Gene3D" id="3.30.70.270">
    <property type="match status" value="1"/>
</dbReference>
<dbReference type="SUPFAM" id="SSF103190">
    <property type="entry name" value="Sensory domain-like"/>
    <property type="match status" value="1"/>
</dbReference>
<dbReference type="CDD" id="cd01949">
    <property type="entry name" value="GGDEF"/>
    <property type="match status" value="1"/>
</dbReference>
<keyword evidence="1" id="KW-0472">Membrane</keyword>
<dbReference type="CDD" id="cd01948">
    <property type="entry name" value="EAL"/>
    <property type="match status" value="1"/>
</dbReference>
<dbReference type="Pfam" id="PF00990">
    <property type="entry name" value="GGDEF"/>
    <property type="match status" value="1"/>
</dbReference>
<accession>A0A1G8KJJ3</accession>
<dbReference type="SMART" id="SM00052">
    <property type="entry name" value="EAL"/>
    <property type="match status" value="1"/>
</dbReference>
<evidence type="ECO:0000259" key="3">
    <source>
        <dbReference type="PROSITE" id="PS50887"/>
    </source>
</evidence>
<evidence type="ECO:0000256" key="1">
    <source>
        <dbReference type="SAM" id="Phobius"/>
    </source>
</evidence>
<dbReference type="PROSITE" id="PS50887">
    <property type="entry name" value="GGDEF"/>
    <property type="match status" value="1"/>
</dbReference>
<proteinExistence type="predicted"/>
<feature type="transmembrane region" description="Helical" evidence="1">
    <location>
        <begin position="283"/>
        <end position="311"/>
    </location>
</feature>
<keyword evidence="1" id="KW-0812">Transmembrane</keyword>
<dbReference type="AlphaFoldDB" id="A0A1G8KJJ3"/>
<dbReference type="SUPFAM" id="SSF141868">
    <property type="entry name" value="EAL domain-like"/>
    <property type="match status" value="1"/>
</dbReference>
<dbReference type="EMBL" id="FNDZ01000002">
    <property type="protein sequence ID" value="SDI43542.1"/>
    <property type="molecule type" value="Genomic_DNA"/>
</dbReference>
<dbReference type="Gene3D" id="3.30.450.20">
    <property type="entry name" value="PAS domain"/>
    <property type="match status" value="1"/>
</dbReference>
<dbReference type="Proteomes" id="UP000183255">
    <property type="component" value="Unassembled WGS sequence"/>
</dbReference>
<evidence type="ECO:0000313" key="4">
    <source>
        <dbReference type="EMBL" id="SDI43542.1"/>
    </source>
</evidence>
<dbReference type="InterPro" id="IPR000160">
    <property type="entry name" value="GGDEF_dom"/>
</dbReference>
<organism evidence="4 5">
    <name type="scientific">Proteiniclasticum ruminis</name>
    <dbReference type="NCBI Taxonomy" id="398199"/>
    <lineage>
        <taxon>Bacteria</taxon>
        <taxon>Bacillati</taxon>
        <taxon>Bacillota</taxon>
        <taxon>Clostridia</taxon>
        <taxon>Eubacteriales</taxon>
        <taxon>Clostridiaceae</taxon>
        <taxon>Proteiniclasticum</taxon>
    </lineage>
</organism>
<reference evidence="4 5" key="1">
    <citation type="submission" date="2016-10" db="EMBL/GenBank/DDBJ databases">
        <authorList>
            <person name="de Groot N.N."/>
        </authorList>
    </citation>
    <scope>NUCLEOTIDE SEQUENCE [LARGE SCALE GENOMIC DNA]</scope>
    <source>
        <strain evidence="4 5">CGMCC 1.5058</strain>
    </source>
</reference>
<gene>
    <name evidence="4" type="ORF">SAMN05421804_102338</name>
</gene>
<dbReference type="PANTHER" id="PTHR33121:SF79">
    <property type="entry name" value="CYCLIC DI-GMP PHOSPHODIESTERASE PDED-RELATED"/>
    <property type="match status" value="1"/>
</dbReference>
<name>A0A1G8KJJ3_9CLOT</name>
<dbReference type="SMART" id="SM00267">
    <property type="entry name" value="GGDEF"/>
    <property type="match status" value="1"/>
</dbReference>
<keyword evidence="1" id="KW-1133">Transmembrane helix</keyword>
<dbReference type="InterPro" id="IPR001633">
    <property type="entry name" value="EAL_dom"/>
</dbReference>
<sequence>MKKRMKSKTVELKYFVIPFLVITMAFSYIVYSAMVSWIKDNYNYIKADALNVARVYSQNLHKSEKAKTLLYTLMDDRLTFAGTVLGQKTGSLSNDILVSYVKELNVDVIYAFSPDGVLLFDSTGGAPGWQAEPGHPIHSFITSGDAFSIEDIRMDSSSGALYKYAYVKLPDGRFYQVGILAESIQGFLNDFEMEKLLGEIGEAYSVDFAHFIDNNNVILESTLKDRVGDSISDKNVLQAMYLNQEYDVISDMEGKNAYQVFVPVYVEGEKIGTLAVGQNTETFLAAAFGVIGKGVWVLFSVIVVMGVLIVITYNKSASQLKLAYYDSLTDLPNDSYMKEYLSSKIGQRKIKNKAIFLINMRNFRTINIALGFEVGDLIIKEIADRLEKALGKKGMLFRFTADRFVFYVENYQDAKDLEKVSKIITSVFDRPFEYLKRNKQIRPEIGIVEISDRYRNVDDLMKDASITITYLANGVTDHMIFNAEMRTKVEREEVIELELIRSYKNIHDEIVHLEYQPKINARTNEIVGFEALARMNSKKLGFVSPSEFIDIAEKKQLILPLGTAILEKACIFTRKLVSMGFKDIRVAVNVSGIQLLMDDFIDTVADIVHRTGIETRNLELEITETILLENYAMINNVLEKLRAMGIEVSMDDFGTGFSSLASIGELNIDIVKIDRHFIMKIVKGTEKNLLTNDIISMAHKLGLQVIAEGVETGIQREYLLRHGCEVMQGYYFSRPLPENSAIDMLRATAAK</sequence>
<evidence type="ECO:0000259" key="2">
    <source>
        <dbReference type="PROSITE" id="PS50883"/>
    </source>
</evidence>
<dbReference type="InterPro" id="IPR029787">
    <property type="entry name" value="Nucleotide_cyclase"/>
</dbReference>
<dbReference type="PANTHER" id="PTHR33121">
    <property type="entry name" value="CYCLIC DI-GMP PHOSPHODIESTERASE PDEF"/>
    <property type="match status" value="1"/>
</dbReference>
<dbReference type="GO" id="GO:0071111">
    <property type="term" value="F:cyclic-guanylate-specific phosphodiesterase activity"/>
    <property type="evidence" value="ECO:0007669"/>
    <property type="project" value="InterPro"/>
</dbReference>
<dbReference type="InterPro" id="IPR050706">
    <property type="entry name" value="Cyclic-di-GMP_PDE-like"/>
</dbReference>
<dbReference type="Pfam" id="PF00563">
    <property type="entry name" value="EAL"/>
    <property type="match status" value="1"/>
</dbReference>
<dbReference type="Gene3D" id="3.20.20.450">
    <property type="entry name" value="EAL domain"/>
    <property type="match status" value="1"/>
</dbReference>